<feature type="domain" description="Aminoglycoside phosphotransferase" evidence="1">
    <location>
        <begin position="17"/>
        <end position="247"/>
    </location>
</feature>
<dbReference type="EMBL" id="CP007035">
    <property type="protein sequence ID" value="AHF14549.1"/>
    <property type="molecule type" value="Genomic_DNA"/>
</dbReference>
<protein>
    <submittedName>
        <fullName evidence="2">Aminoglycoside phosphotransferase</fullName>
    </submittedName>
</protein>
<dbReference type="InterPro" id="IPR050249">
    <property type="entry name" value="Pseudomonas-type_ThrB"/>
</dbReference>
<dbReference type="KEGG" id="nso:NIASO_03825"/>
<accession>W0EZC6</accession>
<dbReference type="GO" id="GO:0016740">
    <property type="term" value="F:transferase activity"/>
    <property type="evidence" value="ECO:0007669"/>
    <property type="project" value="UniProtKB-KW"/>
</dbReference>
<reference evidence="2 3" key="1">
    <citation type="submission" date="2013-12" db="EMBL/GenBank/DDBJ databases">
        <authorList>
            <consortium name="DOE Joint Genome Institute"/>
            <person name="Eisen J."/>
            <person name="Huntemann M."/>
            <person name="Han J."/>
            <person name="Chen A."/>
            <person name="Kyrpides N."/>
            <person name="Mavromatis K."/>
            <person name="Markowitz V."/>
            <person name="Palaniappan K."/>
            <person name="Ivanova N."/>
            <person name="Schaumberg A."/>
            <person name="Pati A."/>
            <person name="Liolios K."/>
            <person name="Nordberg H.P."/>
            <person name="Cantor M.N."/>
            <person name="Hua S.X."/>
            <person name="Woyke T."/>
        </authorList>
    </citation>
    <scope>NUCLEOTIDE SEQUENCE [LARGE SCALE GENOMIC DNA]</scope>
    <source>
        <strain evidence="3">DSM 19437</strain>
    </source>
</reference>
<dbReference type="SUPFAM" id="SSF56112">
    <property type="entry name" value="Protein kinase-like (PK-like)"/>
    <property type="match status" value="1"/>
</dbReference>
<sequence length="351" mass="39711">MDRILAGFGLKMSECSLTPFGNGLINHTWILRNAAGDFILQKVNNNVFTHPEDIASNLDLIENYLTQTGQNYFFVAPVRTTDGSTLLLIDGDGYYRLFPFVAGSHSIDVVGDADQALEAAKQFGLFTKVLSGIDVDRLKITLPSFHDLSLRYRQFLEALETGNGERITAAAALISELKSHSGIADRFEAIKQDPGFKKRVTHHDTKISNVLFDKNNKGICVIDLDTVMPGYFISDVGDMMRTYLSPVSEEEKDFDKIEVRDAYYKAIVQGYLEQMNDELTQVEKEHFFYSGLFMIYMQALRFLTDHLNNDRYYGAKYEGHNLVRAQNQAVLLKRLLEKEKSLAVLPASYKV</sequence>
<dbReference type="Pfam" id="PF01636">
    <property type="entry name" value="APH"/>
    <property type="match status" value="1"/>
</dbReference>
<evidence type="ECO:0000259" key="1">
    <source>
        <dbReference type="Pfam" id="PF01636"/>
    </source>
</evidence>
<dbReference type="InterPro" id="IPR011009">
    <property type="entry name" value="Kinase-like_dom_sf"/>
</dbReference>
<organism evidence="2 3">
    <name type="scientific">Niabella soli DSM 19437</name>
    <dbReference type="NCBI Taxonomy" id="929713"/>
    <lineage>
        <taxon>Bacteria</taxon>
        <taxon>Pseudomonadati</taxon>
        <taxon>Bacteroidota</taxon>
        <taxon>Chitinophagia</taxon>
        <taxon>Chitinophagales</taxon>
        <taxon>Chitinophagaceae</taxon>
        <taxon>Niabella</taxon>
    </lineage>
</organism>
<dbReference type="PANTHER" id="PTHR21064">
    <property type="entry name" value="AMINOGLYCOSIDE PHOSPHOTRANSFERASE DOMAIN-CONTAINING PROTEIN-RELATED"/>
    <property type="match status" value="1"/>
</dbReference>
<evidence type="ECO:0000313" key="3">
    <source>
        <dbReference type="Proteomes" id="UP000003586"/>
    </source>
</evidence>
<dbReference type="AlphaFoldDB" id="W0EZC6"/>
<dbReference type="eggNOG" id="COG2334">
    <property type="taxonomic scope" value="Bacteria"/>
</dbReference>
<dbReference type="PANTHER" id="PTHR21064:SF5">
    <property type="entry name" value="SLR1880 PROTEIN"/>
    <property type="match status" value="1"/>
</dbReference>
<dbReference type="InterPro" id="IPR002575">
    <property type="entry name" value="Aminoglycoside_PTrfase"/>
</dbReference>
<dbReference type="HOGENOM" id="CLU_037718_0_0_10"/>
<dbReference type="STRING" id="929713.NIASO_03825"/>
<dbReference type="Gene3D" id="3.90.1200.10">
    <property type="match status" value="1"/>
</dbReference>
<evidence type="ECO:0000313" key="2">
    <source>
        <dbReference type="EMBL" id="AHF14549.1"/>
    </source>
</evidence>
<keyword evidence="2" id="KW-0808">Transferase</keyword>
<dbReference type="RefSeq" id="WP_008583463.1">
    <property type="nucleotide sequence ID" value="NZ_CP007035.1"/>
</dbReference>
<dbReference type="Proteomes" id="UP000003586">
    <property type="component" value="Chromosome"/>
</dbReference>
<proteinExistence type="predicted"/>
<keyword evidence="3" id="KW-1185">Reference proteome</keyword>
<dbReference type="OrthoDB" id="526037at2"/>
<name>W0EZC6_9BACT</name>
<gene>
    <name evidence="2" type="ORF">NIASO_03825</name>
</gene>